<dbReference type="Gene3D" id="2.30.110.10">
    <property type="entry name" value="Electron Transport, Fmn-binding Protein, Chain A"/>
    <property type="match status" value="1"/>
</dbReference>
<dbReference type="EMBL" id="WPCU01000003">
    <property type="protein sequence ID" value="MVA74653.1"/>
    <property type="molecule type" value="Genomic_DNA"/>
</dbReference>
<organism evidence="1 2">
    <name type="scientific">Auraticoccus cholistanensis</name>
    <dbReference type="NCBI Taxonomy" id="2656650"/>
    <lineage>
        <taxon>Bacteria</taxon>
        <taxon>Bacillati</taxon>
        <taxon>Actinomycetota</taxon>
        <taxon>Actinomycetes</taxon>
        <taxon>Propionibacteriales</taxon>
        <taxon>Propionibacteriaceae</taxon>
        <taxon>Auraticoccus</taxon>
    </lineage>
</organism>
<dbReference type="AlphaFoldDB" id="A0A6A9UPL4"/>
<evidence type="ECO:0000313" key="1">
    <source>
        <dbReference type="EMBL" id="MVA74653.1"/>
    </source>
</evidence>
<proteinExistence type="predicted"/>
<evidence type="ECO:0000313" key="2">
    <source>
        <dbReference type="Proteomes" id="UP000435304"/>
    </source>
</evidence>
<comment type="caution">
    <text evidence="1">The sequence shown here is derived from an EMBL/GenBank/DDBJ whole genome shotgun (WGS) entry which is preliminary data.</text>
</comment>
<gene>
    <name evidence="1" type="ORF">GC722_01180</name>
</gene>
<sequence length="146" mass="16151">MSTGPRSRAQRVADARHRLEHDVDVWVATGAGRPHLAPLSLDWDGELVLLATGESTPTARNLLSGGSARLALGTTRDVVSVEARLERHQPAEQVPAPVLERYRRRAGWLPGAGDVVLWLRPVRIQAWREVDEMPGRTLMVGGRWLD</sequence>
<dbReference type="InterPro" id="IPR012349">
    <property type="entry name" value="Split_barrel_FMN-bd"/>
</dbReference>
<keyword evidence="2" id="KW-1185">Reference proteome</keyword>
<dbReference type="SUPFAM" id="SSF50475">
    <property type="entry name" value="FMN-binding split barrel"/>
    <property type="match status" value="1"/>
</dbReference>
<accession>A0A6A9UPL4</accession>
<dbReference type="Proteomes" id="UP000435304">
    <property type="component" value="Unassembled WGS sequence"/>
</dbReference>
<protein>
    <submittedName>
        <fullName evidence="1">Pyridoxamine 5'-phosphate oxidase family protein</fullName>
    </submittedName>
</protein>
<name>A0A6A9UPL4_9ACTN</name>
<reference evidence="1 2" key="1">
    <citation type="submission" date="2019-12" db="EMBL/GenBank/DDBJ databases">
        <title>Auraticoccus cholistani sp. nov., an actinomycete isolated from soil of Cholistan desert.</title>
        <authorList>
            <person name="Cheema M.T."/>
        </authorList>
    </citation>
    <scope>NUCLEOTIDE SEQUENCE [LARGE SCALE GENOMIC DNA]</scope>
    <source>
        <strain evidence="1 2">F435</strain>
    </source>
</reference>